<dbReference type="RefSeq" id="WP_097143095.1">
    <property type="nucleotide sequence ID" value="NZ_OBQD01000032.1"/>
</dbReference>
<dbReference type="Proteomes" id="UP000219167">
    <property type="component" value="Unassembled WGS sequence"/>
</dbReference>
<proteinExistence type="predicted"/>
<dbReference type="EMBL" id="OBQD01000032">
    <property type="protein sequence ID" value="SOC47718.1"/>
    <property type="molecule type" value="Genomic_DNA"/>
</dbReference>
<keyword evidence="3" id="KW-1185">Reference proteome</keyword>
<dbReference type="AlphaFoldDB" id="A0A285V2A5"/>
<feature type="compositionally biased region" description="Low complexity" evidence="1">
    <location>
        <begin position="176"/>
        <end position="185"/>
    </location>
</feature>
<dbReference type="OrthoDB" id="7876977at2"/>
<evidence type="ECO:0000256" key="1">
    <source>
        <dbReference type="SAM" id="MobiDB-lite"/>
    </source>
</evidence>
<evidence type="ECO:0000313" key="3">
    <source>
        <dbReference type="Proteomes" id="UP000219167"/>
    </source>
</evidence>
<feature type="region of interest" description="Disordered" evidence="1">
    <location>
        <begin position="174"/>
        <end position="195"/>
    </location>
</feature>
<organism evidence="2 3">
    <name type="scientific">Rhizobium subbaraonis</name>
    <dbReference type="NCBI Taxonomy" id="908946"/>
    <lineage>
        <taxon>Bacteria</taxon>
        <taxon>Pseudomonadati</taxon>
        <taxon>Pseudomonadota</taxon>
        <taxon>Alphaproteobacteria</taxon>
        <taxon>Hyphomicrobiales</taxon>
        <taxon>Rhizobiaceae</taxon>
        <taxon>Rhizobium/Agrobacterium group</taxon>
        <taxon>Rhizobium</taxon>
    </lineage>
</organism>
<name>A0A285V2A5_9HYPH</name>
<gene>
    <name evidence="2" type="ORF">SAMN05892877_13243</name>
</gene>
<protein>
    <submittedName>
        <fullName evidence="2">Uncharacterized protein</fullName>
    </submittedName>
</protein>
<reference evidence="2 3" key="1">
    <citation type="submission" date="2017-08" db="EMBL/GenBank/DDBJ databases">
        <authorList>
            <person name="de Groot N.N."/>
        </authorList>
    </citation>
    <scope>NUCLEOTIDE SEQUENCE [LARGE SCALE GENOMIC DNA]</scope>
    <source>
        <strain evidence="2 3">JC85</strain>
    </source>
</reference>
<evidence type="ECO:0000313" key="2">
    <source>
        <dbReference type="EMBL" id="SOC47718.1"/>
    </source>
</evidence>
<sequence>MTSKLHPADIADRQKIATATHFNVHLRRGPTEKINEEAPTLAEAVKIADRISAESGSKPPMIYAITPDKMTVFVPKDLVDAARGDEAMKAPLSNNQIAQLTAILTGGGFKRANSKEAAQVRFVTVAIEKGISADKAADLLAGPFNFAEHILREHVAGKPMTIEQVEAGRQSIEPDAGAAAAGTSAEEAKPPRAGGKRAAILEAARAGTLPEAPDFSAATHARFRDKLAKLVAMAKIGDLDGLRSVAINPVSSSPKAMLRYRDLCVLALEARRI</sequence>
<accession>A0A285V2A5</accession>